<proteinExistence type="predicted"/>
<evidence type="ECO:0000313" key="2">
    <source>
        <dbReference type="EMBL" id="KAG0140036.1"/>
    </source>
</evidence>
<evidence type="ECO:0000256" key="1">
    <source>
        <dbReference type="SAM" id="MobiDB-lite"/>
    </source>
</evidence>
<dbReference type="EMBL" id="MU167484">
    <property type="protein sequence ID" value="KAG0140036.1"/>
    <property type="molecule type" value="Genomic_DNA"/>
</dbReference>
<sequence>MIDHLDNHVDNPLRGLKDLPPHLRSTPIKRDSPSDKLSSHDDKEPILQRRADSMEIIEEEKYKLIRKDIPAVKDWKKFKGEGLCRLHNVGRVG</sequence>
<evidence type="ECO:0000313" key="3">
    <source>
        <dbReference type="Proteomes" id="UP000886653"/>
    </source>
</evidence>
<keyword evidence="3" id="KW-1185">Reference proteome</keyword>
<dbReference type="AlphaFoldDB" id="A0A9P6N5Y5"/>
<name>A0A9P6N5Y5_9BASI</name>
<feature type="compositionally biased region" description="Basic and acidic residues" evidence="1">
    <location>
        <begin position="1"/>
        <end position="21"/>
    </location>
</feature>
<comment type="caution">
    <text evidence="2">The sequence shown here is derived from an EMBL/GenBank/DDBJ whole genome shotgun (WGS) entry which is preliminary data.</text>
</comment>
<organism evidence="2 3">
    <name type="scientific">Cronartium quercuum f. sp. fusiforme G11</name>
    <dbReference type="NCBI Taxonomy" id="708437"/>
    <lineage>
        <taxon>Eukaryota</taxon>
        <taxon>Fungi</taxon>
        <taxon>Dikarya</taxon>
        <taxon>Basidiomycota</taxon>
        <taxon>Pucciniomycotina</taxon>
        <taxon>Pucciniomycetes</taxon>
        <taxon>Pucciniales</taxon>
        <taxon>Coleosporiaceae</taxon>
        <taxon>Cronartium</taxon>
    </lineage>
</organism>
<feature type="compositionally biased region" description="Basic and acidic residues" evidence="1">
    <location>
        <begin position="28"/>
        <end position="45"/>
    </location>
</feature>
<protein>
    <submittedName>
        <fullName evidence="2">Uncharacterized protein</fullName>
    </submittedName>
</protein>
<accession>A0A9P6N5Y5</accession>
<feature type="region of interest" description="Disordered" evidence="1">
    <location>
        <begin position="1"/>
        <end position="45"/>
    </location>
</feature>
<dbReference type="Proteomes" id="UP000886653">
    <property type="component" value="Unassembled WGS sequence"/>
</dbReference>
<gene>
    <name evidence="2" type="ORF">CROQUDRAFT_100689</name>
</gene>
<reference evidence="2" key="1">
    <citation type="submission" date="2013-11" db="EMBL/GenBank/DDBJ databases">
        <title>Genome sequence of the fusiform rust pathogen reveals effectors for host alternation and coevolution with pine.</title>
        <authorList>
            <consortium name="DOE Joint Genome Institute"/>
            <person name="Smith K."/>
            <person name="Pendleton A."/>
            <person name="Kubisiak T."/>
            <person name="Anderson C."/>
            <person name="Salamov A."/>
            <person name="Aerts A."/>
            <person name="Riley R."/>
            <person name="Clum A."/>
            <person name="Lindquist E."/>
            <person name="Ence D."/>
            <person name="Campbell M."/>
            <person name="Kronenberg Z."/>
            <person name="Feau N."/>
            <person name="Dhillon B."/>
            <person name="Hamelin R."/>
            <person name="Burleigh J."/>
            <person name="Smith J."/>
            <person name="Yandell M."/>
            <person name="Nelson C."/>
            <person name="Grigoriev I."/>
            <person name="Davis J."/>
        </authorList>
    </citation>
    <scope>NUCLEOTIDE SEQUENCE</scope>
    <source>
        <strain evidence="2">G11</strain>
    </source>
</reference>